<feature type="region of interest" description="Disordered" evidence="1">
    <location>
        <begin position="222"/>
        <end position="254"/>
    </location>
</feature>
<reference evidence="2" key="1">
    <citation type="submission" date="2023-03" db="EMBL/GenBank/DDBJ databases">
        <title>Massive genome expansion in bonnet fungi (Mycena s.s.) driven by repeated elements and novel gene families across ecological guilds.</title>
        <authorList>
            <consortium name="Lawrence Berkeley National Laboratory"/>
            <person name="Harder C.B."/>
            <person name="Miyauchi S."/>
            <person name="Viragh M."/>
            <person name="Kuo A."/>
            <person name="Thoen E."/>
            <person name="Andreopoulos B."/>
            <person name="Lu D."/>
            <person name="Skrede I."/>
            <person name="Drula E."/>
            <person name="Henrissat B."/>
            <person name="Morin E."/>
            <person name="Kohler A."/>
            <person name="Barry K."/>
            <person name="LaButti K."/>
            <person name="Morin E."/>
            <person name="Salamov A."/>
            <person name="Lipzen A."/>
            <person name="Mereny Z."/>
            <person name="Hegedus B."/>
            <person name="Baldrian P."/>
            <person name="Stursova M."/>
            <person name="Weitz H."/>
            <person name="Taylor A."/>
            <person name="Grigoriev I.V."/>
            <person name="Nagy L.G."/>
            <person name="Martin F."/>
            <person name="Kauserud H."/>
        </authorList>
    </citation>
    <scope>NUCLEOTIDE SEQUENCE</scope>
    <source>
        <strain evidence="2">CBHHK182m</strain>
    </source>
</reference>
<feature type="compositionally biased region" description="Low complexity" evidence="1">
    <location>
        <begin position="242"/>
        <end position="253"/>
    </location>
</feature>
<feature type="compositionally biased region" description="Low complexity" evidence="1">
    <location>
        <begin position="142"/>
        <end position="153"/>
    </location>
</feature>
<proteinExistence type="predicted"/>
<evidence type="ECO:0000256" key="1">
    <source>
        <dbReference type="SAM" id="MobiDB-lite"/>
    </source>
</evidence>
<dbReference type="EMBL" id="JARKIB010000011">
    <property type="protein sequence ID" value="KAJ7774873.1"/>
    <property type="molecule type" value="Genomic_DNA"/>
</dbReference>
<dbReference type="AlphaFoldDB" id="A0AAD7K121"/>
<gene>
    <name evidence="2" type="ORF">B0H16DRAFT_1713321</name>
</gene>
<keyword evidence="3" id="KW-1185">Reference proteome</keyword>
<evidence type="ECO:0000313" key="2">
    <source>
        <dbReference type="EMBL" id="KAJ7774873.1"/>
    </source>
</evidence>
<organism evidence="2 3">
    <name type="scientific">Mycena metata</name>
    <dbReference type="NCBI Taxonomy" id="1033252"/>
    <lineage>
        <taxon>Eukaryota</taxon>
        <taxon>Fungi</taxon>
        <taxon>Dikarya</taxon>
        <taxon>Basidiomycota</taxon>
        <taxon>Agaricomycotina</taxon>
        <taxon>Agaricomycetes</taxon>
        <taxon>Agaricomycetidae</taxon>
        <taxon>Agaricales</taxon>
        <taxon>Marasmiineae</taxon>
        <taxon>Mycenaceae</taxon>
        <taxon>Mycena</taxon>
    </lineage>
</organism>
<comment type="caution">
    <text evidence="2">The sequence shown here is derived from an EMBL/GenBank/DDBJ whole genome shotgun (WGS) entry which is preliminary data.</text>
</comment>
<feature type="region of interest" description="Disordered" evidence="1">
    <location>
        <begin position="55"/>
        <end position="159"/>
    </location>
</feature>
<name>A0AAD7K121_9AGAR</name>
<protein>
    <submittedName>
        <fullName evidence="2">Uncharacterized protein</fullName>
    </submittedName>
</protein>
<sequence>MEPYYTDLERGSLLRYNDAIAGLPVRAHPDIAKPSVGSSIRTMLLNVAETYSVLSSPSARGSHPRIKRGGLCQPTNIPQLRTEHQTMTKRALSISSAPDIATKRARGEAPADDAALPSPMSEMSEDGERSASVNAEDTEPLPAAGADGAAQPAVEGTTASGANAAVQGETGKSSEATLKSAALSILERLGMNIEGLKVLDLPALNAIITSIAAAPPAAAQDASEATDTAVASKEATTPQVESPPSASTTNSASDSDRAQVIANLVEVGVELSRVEKWTTGELKRLIVILKWADTAHNTFSINQAPNNKDWGVPRPFDDPSNTLCVAGTPTPLNFWICGEITTQWWVDGEGYPAARPAISVQPLIEDLPDFCKTLLNELCMPANSSAVADQFGPAQVKASRWMNTRASKDQPTKIVEFKAVYDARKTLRDKTLLQPINVGQLKAHDFVVLEVRIGRYAAKSEAAKDAKVKKRGPLDRWQAFFELQAIYKLKDGIELAEAPVAADFAI</sequence>
<accession>A0AAD7K121</accession>
<evidence type="ECO:0000313" key="3">
    <source>
        <dbReference type="Proteomes" id="UP001215598"/>
    </source>
</evidence>
<dbReference type="Proteomes" id="UP001215598">
    <property type="component" value="Unassembled WGS sequence"/>
</dbReference>